<protein>
    <recommendedName>
        <fullName evidence="4">Vacuolar protein sorting-associated protein 33B</fullName>
    </recommendedName>
</protein>
<evidence type="ECO:0008006" key="4">
    <source>
        <dbReference type="Google" id="ProtNLM"/>
    </source>
</evidence>
<reference evidence="2" key="1">
    <citation type="submission" date="2020-05" db="UniProtKB">
        <authorList>
            <consortium name="EnsemblMetazoa"/>
        </authorList>
    </citation>
    <scope>IDENTIFICATION</scope>
    <source>
        <strain evidence="2">BB02</strain>
    </source>
</reference>
<dbReference type="InterPro" id="IPR043155">
    <property type="entry name" value="VPS33_dom3b"/>
</dbReference>
<dbReference type="AlphaFoldDB" id="A0A2C9L524"/>
<dbReference type="InterPro" id="IPR027482">
    <property type="entry name" value="Sec1-like_dom2"/>
</dbReference>
<dbReference type="GO" id="GO:0016192">
    <property type="term" value="P:vesicle-mediated transport"/>
    <property type="evidence" value="ECO:0007669"/>
    <property type="project" value="InterPro"/>
</dbReference>
<dbReference type="SUPFAM" id="SSF56815">
    <property type="entry name" value="Sec1/munc18-like (SM) proteins"/>
    <property type="match status" value="1"/>
</dbReference>
<proteinExistence type="inferred from homology"/>
<sequence>MDLQELNKLLKTQLAHLLISIPDSKDLVLDADLTKPLDRVAGIKFLKEHGVEKLYILERGQKTLPGCGKRIYLVRPSMVTMKYIADQIKSEISSGEKRSYKIVLVPRKIHVCEKILESEGVMGHVSIDEFPLELFPLDKDLLSLELPELFTSFFLDNDTILLHTVASSLVNLQRLFGKIPNIFTIGKGSKMVYDLMNYMSEKSEDKKESKHQIGQMFIIDRDVDYVSPLCTPMTYEALLDETYKIECGVINFDTSGDGKATAASKLLLTSQDEIYTQIRDRHFSNVFSYLSAKAKELQALYNKKNNLTTVGEMKEFVAKELRQLKHQQKILEMHIGGCEHIMKTKEKTDFEETIKTEQCMLAGVETKESMTFIEEGIQKQIPLLQSLRLLCLLSITQEGLSSKDYKAFKTAFLHSHGFEHLVTFFNLKKLGILTEQEGIAASPRVLLPPAFSRKSSYRFLNQKLNLVPKQTEDIDLRDPKDVSYIFSGAYTPLPCKLVEQILVRDSLIGLEDVGKACGGIHSEIKVKNRSLGTVRGAQNIVDPTMKVVLVYFLGGCTFSEIAALRFISKQYDIRIIVATTAIITSYTLLDKVVERNNR</sequence>
<dbReference type="InterPro" id="IPR001619">
    <property type="entry name" value="Sec1-like"/>
</dbReference>
<dbReference type="PIRSF" id="PIRSF005715">
    <property type="entry name" value="VPS45_Sec1"/>
    <property type="match status" value="1"/>
</dbReference>
<evidence type="ECO:0000256" key="1">
    <source>
        <dbReference type="ARBA" id="ARBA00009884"/>
    </source>
</evidence>
<accession>A0A2C9L524</accession>
<dbReference type="VEuPathDB" id="VectorBase:BGLB027013"/>
<dbReference type="InterPro" id="IPR036045">
    <property type="entry name" value="Sec1-like_sf"/>
</dbReference>
<dbReference type="STRING" id="6526.A0A2C9L524"/>
<dbReference type="KEGG" id="bgt:106079914"/>
<dbReference type="Pfam" id="PF00995">
    <property type="entry name" value="Sec1"/>
    <property type="match status" value="1"/>
</dbReference>
<dbReference type="Gene3D" id="1.25.40.850">
    <property type="match status" value="1"/>
</dbReference>
<evidence type="ECO:0000313" key="3">
    <source>
        <dbReference type="Proteomes" id="UP000076420"/>
    </source>
</evidence>
<comment type="similarity">
    <text evidence="1">Belongs to the STXBP/unc-18/SEC1 family.</text>
</comment>
<gene>
    <name evidence="2" type="primary">106079914</name>
</gene>
<name>A0A2C9L524_BIOGL</name>
<dbReference type="Proteomes" id="UP000076420">
    <property type="component" value="Unassembled WGS sequence"/>
</dbReference>
<dbReference type="Gene3D" id="3.40.50.1910">
    <property type="match status" value="2"/>
</dbReference>
<dbReference type="PANTHER" id="PTHR11679">
    <property type="entry name" value="VESICLE PROTEIN SORTING-ASSOCIATED"/>
    <property type="match status" value="1"/>
</dbReference>
<evidence type="ECO:0000313" key="2">
    <source>
        <dbReference type="EnsemblMetazoa" id="BGLB027013-PA"/>
    </source>
</evidence>
<dbReference type="InterPro" id="IPR043154">
    <property type="entry name" value="Sec-1-like_dom1"/>
</dbReference>
<dbReference type="Gene3D" id="3.40.50.2060">
    <property type="match status" value="1"/>
</dbReference>
<organism evidence="2 3">
    <name type="scientific">Biomphalaria glabrata</name>
    <name type="common">Bloodfluke planorb</name>
    <name type="synonym">Freshwater snail</name>
    <dbReference type="NCBI Taxonomy" id="6526"/>
    <lineage>
        <taxon>Eukaryota</taxon>
        <taxon>Metazoa</taxon>
        <taxon>Spiralia</taxon>
        <taxon>Lophotrochozoa</taxon>
        <taxon>Mollusca</taxon>
        <taxon>Gastropoda</taxon>
        <taxon>Heterobranchia</taxon>
        <taxon>Euthyneura</taxon>
        <taxon>Panpulmonata</taxon>
        <taxon>Hygrophila</taxon>
        <taxon>Lymnaeoidea</taxon>
        <taxon>Planorbidae</taxon>
        <taxon>Biomphalaria</taxon>
    </lineage>
</organism>
<dbReference type="OrthoDB" id="10262528at2759"/>
<dbReference type="EnsemblMetazoa" id="BGLB027013-RA">
    <property type="protein sequence ID" value="BGLB027013-PA"/>
    <property type="gene ID" value="BGLB027013"/>
</dbReference>
<dbReference type="VEuPathDB" id="VectorBase:BGLAX_044940"/>